<sequence length="523" mass="57875">MRKLLFIVPLLAIIAGFSLSTPVWAQSEPGYYSASDLPNDNLLSPEELDDLLAPIALYPDPLLAQILPAATFVDQIDEAARFVRFYGNSPRIDDQPWDISVRAVAHYPDILFMMDRKYDWTVALGQAYIDQPQDVMESIQVLRAQARDRGNLYSTTQQQVIVEPGGDIRIVPAVPQYIYVPVYDPQVIYVESRPSYGYLTFGTGFVIGAWLCRDVDWRDHRVYYHGWRRGGWVERSRPHIHDRRGVYINQRSSTIVINRRVLQRDTSRYRQELRQETVRRRDLPGRPVTPVRRDGRPGRDEHRTPALEQRPRVEQGHKPDADRGRRQGTEQRPQAAPTTAPAPRGDQHPAAGTQPGSRGEHRTPAGQTQPSGTRPTPPAPQSVTPAPAAPSPAPPAATPAGKPNQSDLYRGRDTQRSQPASRSGYGGYGSNRDATIYRERGQSSREQMHGPGERPVPQGAPAAVKPAPAPAAVRPAPAAPRPAVSAPAPRPAAAPAPRPQAPRPSAPPASERPAQPEGNRDRR</sequence>
<dbReference type="Proteomes" id="UP000587586">
    <property type="component" value="Unassembled WGS sequence"/>
</dbReference>
<name>A0A6V8NBG0_9BACT</name>
<feature type="compositionally biased region" description="Pro residues" evidence="1">
    <location>
        <begin position="387"/>
        <end position="397"/>
    </location>
</feature>
<organism evidence="3 4">
    <name type="scientific">Geomonas limicola</name>
    <dbReference type="NCBI Taxonomy" id="2740186"/>
    <lineage>
        <taxon>Bacteria</taxon>
        <taxon>Pseudomonadati</taxon>
        <taxon>Thermodesulfobacteriota</taxon>
        <taxon>Desulfuromonadia</taxon>
        <taxon>Geobacterales</taxon>
        <taxon>Geobacteraceae</taxon>
        <taxon>Geomonas</taxon>
    </lineage>
</organism>
<dbReference type="PANTHER" id="PTHR40269:SF1">
    <property type="entry name" value="OUTER MEMBRANE PROTEIN"/>
    <property type="match status" value="1"/>
</dbReference>
<feature type="compositionally biased region" description="Basic and acidic residues" evidence="1">
    <location>
        <begin position="435"/>
        <end position="452"/>
    </location>
</feature>
<evidence type="ECO:0000256" key="2">
    <source>
        <dbReference type="SAM" id="SignalP"/>
    </source>
</evidence>
<feature type="compositionally biased region" description="Basic and acidic residues" evidence="1">
    <location>
        <begin position="272"/>
        <end position="284"/>
    </location>
</feature>
<evidence type="ECO:0008006" key="5">
    <source>
        <dbReference type="Google" id="ProtNLM"/>
    </source>
</evidence>
<feature type="compositionally biased region" description="Low complexity" evidence="1">
    <location>
        <begin position="455"/>
        <end position="487"/>
    </location>
</feature>
<feature type="compositionally biased region" description="Basic and acidic residues" evidence="1">
    <location>
        <begin position="291"/>
        <end position="329"/>
    </location>
</feature>
<gene>
    <name evidence="3" type="ORF">GMLC_33590</name>
</gene>
<dbReference type="EMBL" id="BLXZ01000007">
    <property type="protein sequence ID" value="GFO69780.1"/>
    <property type="molecule type" value="Genomic_DNA"/>
</dbReference>
<keyword evidence="4" id="KW-1185">Reference proteome</keyword>
<dbReference type="InterPro" id="IPR021728">
    <property type="entry name" value="DUF3300"/>
</dbReference>
<feature type="compositionally biased region" description="Polar residues" evidence="1">
    <location>
        <begin position="365"/>
        <end position="374"/>
    </location>
</feature>
<protein>
    <recommendedName>
        <fullName evidence="5">DUF3300 domain-containing protein</fullName>
    </recommendedName>
</protein>
<comment type="caution">
    <text evidence="3">The sequence shown here is derived from an EMBL/GenBank/DDBJ whole genome shotgun (WGS) entry which is preliminary data.</text>
</comment>
<feature type="chain" id="PRO_5027646769" description="DUF3300 domain-containing protein" evidence="2">
    <location>
        <begin position="26"/>
        <end position="523"/>
    </location>
</feature>
<accession>A0A6V8NBG0</accession>
<evidence type="ECO:0000256" key="1">
    <source>
        <dbReference type="SAM" id="MobiDB-lite"/>
    </source>
</evidence>
<reference evidence="4" key="1">
    <citation type="submission" date="2020-06" db="EMBL/GenBank/DDBJ databases">
        <title>Draft genomic sequecing of Geomonas sp. Red745.</title>
        <authorList>
            <person name="Itoh H."/>
            <person name="Xu Z.X."/>
            <person name="Ushijima N."/>
            <person name="Masuda Y."/>
            <person name="Shiratori Y."/>
            <person name="Senoo K."/>
        </authorList>
    </citation>
    <scope>NUCLEOTIDE SEQUENCE [LARGE SCALE GENOMIC DNA]</scope>
    <source>
        <strain evidence="4">Red745</strain>
    </source>
</reference>
<dbReference type="Pfam" id="PF11737">
    <property type="entry name" value="DUF3300"/>
    <property type="match status" value="1"/>
</dbReference>
<evidence type="ECO:0000313" key="3">
    <source>
        <dbReference type="EMBL" id="GFO69780.1"/>
    </source>
</evidence>
<feature type="compositionally biased region" description="Low complexity" evidence="1">
    <location>
        <begin position="331"/>
        <end position="344"/>
    </location>
</feature>
<proteinExistence type="predicted"/>
<feature type="signal peptide" evidence="2">
    <location>
        <begin position="1"/>
        <end position="25"/>
    </location>
</feature>
<keyword evidence="2" id="KW-0732">Signal</keyword>
<dbReference type="PRINTS" id="PR01217">
    <property type="entry name" value="PRICHEXTENSN"/>
</dbReference>
<feature type="region of interest" description="Disordered" evidence="1">
    <location>
        <begin position="272"/>
        <end position="523"/>
    </location>
</feature>
<evidence type="ECO:0000313" key="4">
    <source>
        <dbReference type="Proteomes" id="UP000587586"/>
    </source>
</evidence>
<dbReference type="PANTHER" id="PTHR40269">
    <property type="entry name" value="OUTER MEMBRANE PROTEIN-RELATED"/>
    <property type="match status" value="1"/>
</dbReference>
<feature type="compositionally biased region" description="Pro residues" evidence="1">
    <location>
        <begin position="488"/>
        <end position="507"/>
    </location>
</feature>
<dbReference type="AlphaFoldDB" id="A0A6V8NBG0"/>
<dbReference type="RefSeq" id="WP_183362366.1">
    <property type="nucleotide sequence ID" value="NZ_BLXZ01000007.1"/>
</dbReference>